<proteinExistence type="predicted"/>
<evidence type="ECO:0000256" key="1">
    <source>
        <dbReference type="SAM" id="MobiDB-lite"/>
    </source>
</evidence>
<organism evidence="2 3">
    <name type="scientific">Rhizoctonia solani</name>
    <dbReference type="NCBI Taxonomy" id="456999"/>
    <lineage>
        <taxon>Eukaryota</taxon>
        <taxon>Fungi</taxon>
        <taxon>Dikarya</taxon>
        <taxon>Basidiomycota</taxon>
        <taxon>Agaricomycotina</taxon>
        <taxon>Agaricomycetes</taxon>
        <taxon>Cantharellales</taxon>
        <taxon>Ceratobasidiaceae</taxon>
        <taxon>Rhizoctonia</taxon>
    </lineage>
</organism>
<accession>A0A8H3HEU2</accession>
<feature type="compositionally biased region" description="Polar residues" evidence="1">
    <location>
        <begin position="31"/>
        <end position="41"/>
    </location>
</feature>
<evidence type="ECO:0008006" key="4">
    <source>
        <dbReference type="Google" id="ProtNLM"/>
    </source>
</evidence>
<dbReference type="EMBL" id="CAJMWT010005446">
    <property type="protein sequence ID" value="CAE6506243.1"/>
    <property type="molecule type" value="Genomic_DNA"/>
</dbReference>
<sequence>MAAPSYAESGDSAPTYSASLTDGERIPELQPSVSSPPTNLPDQYTFQSQRIKLDLGPRIWPVSTPCFGHRGMVDGVVSVTTLEHVKSITIKVEATAKAFFMQRGVPSGHVGSDLFQRSVTLYTNNIVSSTLETTLTCPFSINLPATCDKSTTPLPPSFVYSLPGASVEVRYRIRVDMSRSGLRRRESLVVPILYLPRSYTSPTPQSAPPYIDQAGLACEAQGMEEIRLAPKSSRKGIERDSSPSSDIQAKIALPSPLAVASGDRIPFIITISSQSQALAALYTDISLQLVKRTTISSPHQTSVKEKTLAFGEVYNIEEMGNGVQVLRGELGNGAPGTELSWSAAGVVEVKHVIRLSLKPPPCRIALSTKLSAFERTIPIEVMTHRYTPDIDTALPALGLVGVNVG</sequence>
<evidence type="ECO:0000313" key="2">
    <source>
        <dbReference type="EMBL" id="CAE6506243.1"/>
    </source>
</evidence>
<dbReference type="InterPro" id="IPR014752">
    <property type="entry name" value="Arrestin-like_C"/>
</dbReference>
<protein>
    <recommendedName>
        <fullName evidence="4">Arrestin-like N-terminal domain-containing protein</fullName>
    </recommendedName>
</protein>
<comment type="caution">
    <text evidence="2">The sequence shown here is derived from an EMBL/GenBank/DDBJ whole genome shotgun (WGS) entry which is preliminary data.</text>
</comment>
<name>A0A8H3HEU2_9AGAM</name>
<gene>
    <name evidence="2" type="ORF">RDB_LOCUS145816</name>
</gene>
<dbReference type="Proteomes" id="UP000663843">
    <property type="component" value="Unassembled WGS sequence"/>
</dbReference>
<reference evidence="2" key="1">
    <citation type="submission" date="2021-01" db="EMBL/GenBank/DDBJ databases">
        <authorList>
            <person name="Kaushik A."/>
        </authorList>
    </citation>
    <scope>NUCLEOTIDE SEQUENCE</scope>
    <source>
        <strain evidence="2">AG2-2IIIB</strain>
    </source>
</reference>
<feature type="region of interest" description="Disordered" evidence="1">
    <location>
        <begin position="1"/>
        <end position="41"/>
    </location>
</feature>
<dbReference type="Gene3D" id="2.60.40.640">
    <property type="match status" value="1"/>
</dbReference>
<dbReference type="AlphaFoldDB" id="A0A8H3HEU2"/>
<evidence type="ECO:0000313" key="3">
    <source>
        <dbReference type="Proteomes" id="UP000663843"/>
    </source>
</evidence>